<feature type="transmembrane region" description="Helical" evidence="3">
    <location>
        <begin position="49"/>
        <end position="69"/>
    </location>
</feature>
<dbReference type="AlphaFoldDB" id="A0A212LW72"/>
<dbReference type="GO" id="GO:0005886">
    <property type="term" value="C:plasma membrane"/>
    <property type="evidence" value="ECO:0007669"/>
    <property type="project" value="UniProtKB-SubCell"/>
</dbReference>
<name>A0A212LW72_9FIRM</name>
<evidence type="ECO:0000256" key="1">
    <source>
        <dbReference type="ARBA" id="ARBA00010692"/>
    </source>
</evidence>
<dbReference type="Gene3D" id="1.10.1760.20">
    <property type="match status" value="1"/>
</dbReference>
<dbReference type="PANTHER" id="PTHR34295">
    <property type="entry name" value="BIOTIN TRANSPORTER BIOY"/>
    <property type="match status" value="1"/>
</dbReference>
<protein>
    <recommendedName>
        <fullName evidence="2">Biotin transporter</fullName>
    </recommendedName>
</protein>
<evidence type="ECO:0000256" key="3">
    <source>
        <dbReference type="SAM" id="Phobius"/>
    </source>
</evidence>
<evidence type="ECO:0000256" key="2">
    <source>
        <dbReference type="PIRNR" id="PIRNR016661"/>
    </source>
</evidence>
<dbReference type="EMBL" id="FMJE01000004">
    <property type="protein sequence ID" value="SCM81865.1"/>
    <property type="molecule type" value="Genomic_DNA"/>
</dbReference>
<sequence length="188" mass="19930">MQIRSMALTSLFAALLAVSSQISIPIGPVPVVMQVMMVLLAGMVLGSRLGPASVAVWVLLGVFGLPVFAQGKAGAAVLIGPTGGYIVGYFFCTYIVGYVAEHFELTYKYTALSMLAGLAVIYVAGLAGFMLSFQYVLHKAMTLDRALNLAVLPFLPFDLIKTAAAVYVGVRVRRALLKTGLLGSRQPV</sequence>
<keyword evidence="3" id="KW-1133">Transmembrane helix</keyword>
<dbReference type="Pfam" id="PF02632">
    <property type="entry name" value="BioY"/>
    <property type="match status" value="1"/>
</dbReference>
<dbReference type="PIRSF" id="PIRSF016661">
    <property type="entry name" value="BioY"/>
    <property type="match status" value="1"/>
</dbReference>
<organism evidence="4">
    <name type="scientific">uncultured Sporomusa sp</name>
    <dbReference type="NCBI Taxonomy" id="307249"/>
    <lineage>
        <taxon>Bacteria</taxon>
        <taxon>Bacillati</taxon>
        <taxon>Bacillota</taxon>
        <taxon>Negativicutes</taxon>
        <taxon>Selenomonadales</taxon>
        <taxon>Sporomusaceae</taxon>
        <taxon>Sporomusa</taxon>
        <taxon>environmental samples</taxon>
    </lineage>
</organism>
<evidence type="ECO:0000313" key="4">
    <source>
        <dbReference type="EMBL" id="SCM81865.1"/>
    </source>
</evidence>
<gene>
    <name evidence="4" type="primary">bioY</name>
    <name evidence="4" type="ORF">KL86SPO_40350</name>
</gene>
<keyword evidence="2" id="KW-0813">Transport</keyword>
<keyword evidence="2 3" id="KW-0472">Membrane</keyword>
<dbReference type="RefSeq" id="WP_288184727.1">
    <property type="nucleotide sequence ID" value="NZ_LT608335.1"/>
</dbReference>
<keyword evidence="3" id="KW-0812">Transmembrane</keyword>
<feature type="transmembrane region" description="Helical" evidence="3">
    <location>
        <begin position="149"/>
        <end position="170"/>
    </location>
</feature>
<reference evidence="4" key="1">
    <citation type="submission" date="2016-08" db="EMBL/GenBank/DDBJ databases">
        <authorList>
            <person name="Seilhamer J.J."/>
        </authorList>
    </citation>
    <scope>NUCLEOTIDE SEQUENCE</scope>
    <source>
        <strain evidence="4">86</strain>
    </source>
</reference>
<dbReference type="GO" id="GO:0015225">
    <property type="term" value="F:biotin transmembrane transporter activity"/>
    <property type="evidence" value="ECO:0007669"/>
    <property type="project" value="UniProtKB-UniRule"/>
</dbReference>
<proteinExistence type="inferred from homology"/>
<keyword evidence="2" id="KW-1003">Cell membrane</keyword>
<comment type="subcellular location">
    <subcellularLocation>
        <location evidence="2">Cell membrane</location>
        <topology evidence="2">Multi-pass membrane protein</topology>
    </subcellularLocation>
</comment>
<dbReference type="PANTHER" id="PTHR34295:SF1">
    <property type="entry name" value="BIOTIN TRANSPORTER BIOY"/>
    <property type="match status" value="1"/>
</dbReference>
<feature type="transmembrane region" description="Helical" evidence="3">
    <location>
        <begin position="112"/>
        <end position="137"/>
    </location>
</feature>
<comment type="similarity">
    <text evidence="1 2">Belongs to the BioY family.</text>
</comment>
<accession>A0A212LW72</accession>
<dbReference type="InterPro" id="IPR003784">
    <property type="entry name" value="BioY"/>
</dbReference>
<feature type="transmembrane region" description="Helical" evidence="3">
    <location>
        <begin position="76"/>
        <end position="100"/>
    </location>
</feature>